<dbReference type="EMBL" id="NEVQ01000013">
    <property type="protein sequence ID" value="OZI56486.1"/>
    <property type="molecule type" value="Genomic_DNA"/>
</dbReference>
<keyword evidence="2" id="KW-1185">Reference proteome</keyword>
<dbReference type="OrthoDB" id="8659325at2"/>
<evidence type="ECO:0000313" key="2">
    <source>
        <dbReference type="Proteomes" id="UP000216885"/>
    </source>
</evidence>
<sequence length="73" mass="7859">MKTQISFKRTDGSDGVALVDGAISDLVHAKRELAHAKSLPVVETNDGQSEDIDARLRNGGVDPNSVEFLHISE</sequence>
<organism evidence="1 2">
    <name type="scientific">Bordetella genomosp. 4</name>
    <dbReference type="NCBI Taxonomy" id="463044"/>
    <lineage>
        <taxon>Bacteria</taxon>
        <taxon>Pseudomonadati</taxon>
        <taxon>Pseudomonadota</taxon>
        <taxon>Betaproteobacteria</taxon>
        <taxon>Burkholderiales</taxon>
        <taxon>Alcaligenaceae</taxon>
        <taxon>Bordetella</taxon>
    </lineage>
</organism>
<dbReference type="RefSeq" id="WP_094821698.1">
    <property type="nucleotide sequence ID" value="NZ_NEVO01000008.1"/>
</dbReference>
<proteinExistence type="predicted"/>
<dbReference type="AlphaFoldDB" id="A0A261U3E8"/>
<comment type="caution">
    <text evidence="1">The sequence shown here is derived from an EMBL/GenBank/DDBJ whole genome shotgun (WGS) entry which is preliminary data.</text>
</comment>
<reference evidence="1 2" key="1">
    <citation type="submission" date="2017-05" db="EMBL/GenBank/DDBJ databases">
        <title>Complete and WGS of Bordetella genogroups.</title>
        <authorList>
            <person name="Spilker T."/>
            <person name="LiPuma J."/>
        </authorList>
    </citation>
    <scope>NUCLEOTIDE SEQUENCE [LARGE SCALE GENOMIC DNA]</scope>
    <source>
        <strain evidence="1 2">AU9919</strain>
    </source>
</reference>
<gene>
    <name evidence="1" type="ORF">CAL20_13740</name>
</gene>
<name>A0A261U3E8_9BORD</name>
<protein>
    <submittedName>
        <fullName evidence="1">Uncharacterized protein</fullName>
    </submittedName>
</protein>
<accession>A0A261U3E8</accession>
<evidence type="ECO:0000313" key="1">
    <source>
        <dbReference type="EMBL" id="OZI56486.1"/>
    </source>
</evidence>
<dbReference type="Proteomes" id="UP000216885">
    <property type="component" value="Unassembled WGS sequence"/>
</dbReference>